<reference evidence="1" key="1">
    <citation type="submission" date="2019-05" db="EMBL/GenBank/DDBJ databases">
        <title>Annotation for the trematode Paragonimus heterotremus.</title>
        <authorList>
            <person name="Choi Y.-J."/>
        </authorList>
    </citation>
    <scope>NUCLEOTIDE SEQUENCE</scope>
    <source>
        <strain evidence="1">LC</strain>
    </source>
</reference>
<feature type="non-terminal residue" evidence="1">
    <location>
        <position position="241"/>
    </location>
</feature>
<dbReference type="AlphaFoldDB" id="A0A8J4T1G3"/>
<protein>
    <submittedName>
        <fullName evidence="1">Uncharacterized protein</fullName>
    </submittedName>
</protein>
<dbReference type="EMBL" id="LUCH01009619">
    <property type="protein sequence ID" value="KAF5395974.1"/>
    <property type="molecule type" value="Genomic_DNA"/>
</dbReference>
<keyword evidence="2" id="KW-1185">Reference proteome</keyword>
<evidence type="ECO:0000313" key="2">
    <source>
        <dbReference type="Proteomes" id="UP000748531"/>
    </source>
</evidence>
<proteinExistence type="predicted"/>
<sequence>DRHSHHIYPSTSGALVEDSRFVATGCLHPKVNCIRQAYDWRLSEAQSAFQKRKNEEAYLAGLFSTMETSISDNRESDPRLLITGCPLTRHRCMCSLRIPALSNLSTPAATHRELVHHELELYRGCCVDGPHTKPGNPCRSVCDNNVPFASRARFDGLLTDTGQSVNVDEWLLPCDYTTKSTSQRKSTCALDILNGIASQVIRLSRLNPCSIGLCQCLAFHHLRNEPPSDNFSGNNTGCPPS</sequence>
<name>A0A8J4T1G3_9TREM</name>
<comment type="caution">
    <text evidence="1">The sequence shown here is derived from an EMBL/GenBank/DDBJ whole genome shotgun (WGS) entry which is preliminary data.</text>
</comment>
<organism evidence="1 2">
    <name type="scientific">Paragonimus heterotremus</name>
    <dbReference type="NCBI Taxonomy" id="100268"/>
    <lineage>
        <taxon>Eukaryota</taxon>
        <taxon>Metazoa</taxon>
        <taxon>Spiralia</taxon>
        <taxon>Lophotrochozoa</taxon>
        <taxon>Platyhelminthes</taxon>
        <taxon>Trematoda</taxon>
        <taxon>Digenea</taxon>
        <taxon>Plagiorchiida</taxon>
        <taxon>Troglotremata</taxon>
        <taxon>Troglotrematidae</taxon>
        <taxon>Paragonimus</taxon>
    </lineage>
</organism>
<evidence type="ECO:0000313" key="1">
    <source>
        <dbReference type="EMBL" id="KAF5395974.1"/>
    </source>
</evidence>
<accession>A0A8J4T1G3</accession>
<gene>
    <name evidence="1" type="ORF">PHET_11326</name>
</gene>
<dbReference type="Proteomes" id="UP000748531">
    <property type="component" value="Unassembled WGS sequence"/>
</dbReference>